<keyword evidence="2" id="KW-1185">Reference proteome</keyword>
<accession>A0A4Z2FKF7</accession>
<comment type="caution">
    <text evidence="1">The sequence shown here is derived from an EMBL/GenBank/DDBJ whole genome shotgun (WGS) entry which is preliminary data.</text>
</comment>
<name>A0A4Z2FKF7_9TELE</name>
<evidence type="ECO:0000313" key="1">
    <source>
        <dbReference type="EMBL" id="TNN41455.1"/>
    </source>
</evidence>
<dbReference type="EMBL" id="SRLO01001107">
    <property type="protein sequence ID" value="TNN41455.1"/>
    <property type="molecule type" value="Genomic_DNA"/>
</dbReference>
<evidence type="ECO:0000313" key="2">
    <source>
        <dbReference type="Proteomes" id="UP000314294"/>
    </source>
</evidence>
<gene>
    <name evidence="1" type="ORF">EYF80_048389</name>
</gene>
<proteinExistence type="predicted"/>
<sequence length="71" mass="7805">MSIFKVWKGVTTSPMVSFTGSFSNSMVSPSASMKPGGCGPRFCIRVYSFLTSRVLAFFVLPHDIDDTCFLN</sequence>
<organism evidence="1 2">
    <name type="scientific">Liparis tanakae</name>
    <name type="common">Tanaka's snailfish</name>
    <dbReference type="NCBI Taxonomy" id="230148"/>
    <lineage>
        <taxon>Eukaryota</taxon>
        <taxon>Metazoa</taxon>
        <taxon>Chordata</taxon>
        <taxon>Craniata</taxon>
        <taxon>Vertebrata</taxon>
        <taxon>Euteleostomi</taxon>
        <taxon>Actinopterygii</taxon>
        <taxon>Neopterygii</taxon>
        <taxon>Teleostei</taxon>
        <taxon>Neoteleostei</taxon>
        <taxon>Acanthomorphata</taxon>
        <taxon>Eupercaria</taxon>
        <taxon>Perciformes</taxon>
        <taxon>Cottioidei</taxon>
        <taxon>Cottales</taxon>
        <taxon>Liparidae</taxon>
        <taxon>Liparis</taxon>
    </lineage>
</organism>
<protein>
    <submittedName>
        <fullName evidence="1">Uncharacterized protein</fullName>
    </submittedName>
</protein>
<reference evidence="1 2" key="1">
    <citation type="submission" date="2019-03" db="EMBL/GenBank/DDBJ databases">
        <title>First draft genome of Liparis tanakae, snailfish: a comprehensive survey of snailfish specific genes.</title>
        <authorList>
            <person name="Kim W."/>
            <person name="Song I."/>
            <person name="Jeong J.-H."/>
            <person name="Kim D."/>
            <person name="Kim S."/>
            <person name="Ryu S."/>
            <person name="Song J.Y."/>
            <person name="Lee S.K."/>
        </authorList>
    </citation>
    <scope>NUCLEOTIDE SEQUENCE [LARGE SCALE GENOMIC DNA]</scope>
    <source>
        <tissue evidence="1">Muscle</tissue>
    </source>
</reference>
<dbReference type="Proteomes" id="UP000314294">
    <property type="component" value="Unassembled WGS sequence"/>
</dbReference>
<dbReference type="AlphaFoldDB" id="A0A4Z2FKF7"/>